<feature type="coiled-coil region" evidence="1">
    <location>
        <begin position="30"/>
        <end position="64"/>
    </location>
</feature>
<keyword evidence="2" id="KW-0812">Transmembrane</keyword>
<keyword evidence="2" id="KW-1133">Transmembrane helix</keyword>
<name>A0A7W6DB40_9HYPH</name>
<evidence type="ECO:0008006" key="5">
    <source>
        <dbReference type="Google" id="ProtNLM"/>
    </source>
</evidence>
<proteinExistence type="predicted"/>
<keyword evidence="2" id="KW-0472">Membrane</keyword>
<keyword evidence="1" id="KW-0175">Coiled coil</keyword>
<keyword evidence="4" id="KW-1185">Reference proteome</keyword>
<accession>A0A7W6DB40</accession>
<reference evidence="3 4" key="1">
    <citation type="submission" date="2020-08" db="EMBL/GenBank/DDBJ databases">
        <title>Genomic Encyclopedia of Type Strains, Phase IV (KMG-IV): sequencing the most valuable type-strain genomes for metagenomic binning, comparative biology and taxonomic classification.</title>
        <authorList>
            <person name="Goeker M."/>
        </authorList>
    </citation>
    <scope>NUCLEOTIDE SEQUENCE [LARGE SCALE GENOMIC DNA]</scope>
    <source>
        <strain evidence="3 4">DSM 100211</strain>
    </source>
</reference>
<feature type="transmembrane region" description="Helical" evidence="2">
    <location>
        <begin position="89"/>
        <end position="109"/>
    </location>
</feature>
<organism evidence="3 4">
    <name type="scientific">Mycoplana azooxidifex</name>
    <dbReference type="NCBI Taxonomy" id="1636188"/>
    <lineage>
        <taxon>Bacteria</taxon>
        <taxon>Pseudomonadati</taxon>
        <taxon>Pseudomonadota</taxon>
        <taxon>Alphaproteobacteria</taxon>
        <taxon>Hyphomicrobiales</taxon>
        <taxon>Rhizobiaceae</taxon>
        <taxon>Mycoplana</taxon>
    </lineage>
</organism>
<dbReference type="AlphaFoldDB" id="A0A7W6DB40"/>
<dbReference type="Proteomes" id="UP000574761">
    <property type="component" value="Unassembled WGS sequence"/>
</dbReference>
<comment type="caution">
    <text evidence="3">The sequence shown here is derived from an EMBL/GenBank/DDBJ whole genome shotgun (WGS) entry which is preliminary data.</text>
</comment>
<evidence type="ECO:0000313" key="3">
    <source>
        <dbReference type="EMBL" id="MBB3976498.1"/>
    </source>
</evidence>
<dbReference type="EMBL" id="JACIEE010000003">
    <property type="protein sequence ID" value="MBB3976498.1"/>
    <property type="molecule type" value="Genomic_DNA"/>
</dbReference>
<evidence type="ECO:0000256" key="1">
    <source>
        <dbReference type="SAM" id="Coils"/>
    </source>
</evidence>
<evidence type="ECO:0000256" key="2">
    <source>
        <dbReference type="SAM" id="Phobius"/>
    </source>
</evidence>
<sequence>MVDEKQPPRRASLGVVAGDTKTGKAIEDARQTLSADAADAEAAKAAITEQVAVLKEEVARLRESLGVIAESSGQYAVSRVNSVREDVRVAVAANPLGALFGAALVGYLLGLRRR</sequence>
<evidence type="ECO:0000313" key="4">
    <source>
        <dbReference type="Proteomes" id="UP000574761"/>
    </source>
</evidence>
<gene>
    <name evidence="3" type="ORF">GGQ64_001687</name>
</gene>
<dbReference type="RefSeq" id="WP_183802002.1">
    <property type="nucleotide sequence ID" value="NZ_JACIEE010000003.1"/>
</dbReference>
<protein>
    <recommendedName>
        <fullName evidence="5">DUF883 domain-containing protein</fullName>
    </recommendedName>
</protein>